<protein>
    <submittedName>
        <fullName evidence="2">SSB protein</fullName>
    </submittedName>
</protein>
<evidence type="ECO:0000256" key="1">
    <source>
        <dbReference type="SAM" id="MobiDB-lite"/>
    </source>
</evidence>
<reference evidence="2 3" key="1">
    <citation type="journal article" date="2015" name="Genome Announc.">
        <title>Expanding the biotechnology potential of lactobacilli through comparative genomics of 213 strains and associated genera.</title>
        <authorList>
            <person name="Sun Z."/>
            <person name="Harris H.M."/>
            <person name="McCann A."/>
            <person name="Guo C."/>
            <person name="Argimon S."/>
            <person name="Zhang W."/>
            <person name="Yang X."/>
            <person name="Jeffery I.B."/>
            <person name="Cooney J.C."/>
            <person name="Kagawa T.F."/>
            <person name="Liu W."/>
            <person name="Song Y."/>
            <person name="Salvetti E."/>
            <person name="Wrobel A."/>
            <person name="Rasinkangas P."/>
            <person name="Parkhill J."/>
            <person name="Rea M.C."/>
            <person name="O'Sullivan O."/>
            <person name="Ritari J."/>
            <person name="Douillard F.P."/>
            <person name="Paul Ross R."/>
            <person name="Yang R."/>
            <person name="Briner A.E."/>
            <person name="Felis G.E."/>
            <person name="de Vos W.M."/>
            <person name="Barrangou R."/>
            <person name="Klaenhammer T.R."/>
            <person name="Caufield P.W."/>
            <person name="Cui Y."/>
            <person name="Zhang H."/>
            <person name="O'Toole P.W."/>
        </authorList>
    </citation>
    <scope>NUCLEOTIDE SEQUENCE [LARGE SCALE GENOMIC DNA]</scope>
    <source>
        <strain evidence="2 3">DSM 16991</strain>
    </source>
</reference>
<gene>
    <name evidence="2" type="ORF">FC91_GL001305</name>
</gene>
<dbReference type="InterPro" id="IPR007731">
    <property type="entry name" value="DUF669"/>
</dbReference>
<accession>A0A0R1X4B2</accession>
<evidence type="ECO:0000313" key="3">
    <source>
        <dbReference type="Proteomes" id="UP000050949"/>
    </source>
</evidence>
<dbReference type="PATRIC" id="fig|1122147.4.peg.1354"/>
<dbReference type="Pfam" id="PF05037">
    <property type="entry name" value="DUF669"/>
    <property type="match status" value="1"/>
</dbReference>
<comment type="caution">
    <text evidence="2">The sequence shown here is derived from an EMBL/GenBank/DDBJ whole genome shotgun (WGS) entry which is preliminary data.</text>
</comment>
<organism evidence="2 3">
    <name type="scientific">Schleiferilactobacillus harbinensis DSM 16991</name>
    <dbReference type="NCBI Taxonomy" id="1122147"/>
    <lineage>
        <taxon>Bacteria</taxon>
        <taxon>Bacillati</taxon>
        <taxon>Bacillota</taxon>
        <taxon>Bacilli</taxon>
        <taxon>Lactobacillales</taxon>
        <taxon>Lactobacillaceae</taxon>
        <taxon>Schleiferilactobacillus</taxon>
    </lineage>
</organism>
<dbReference type="OrthoDB" id="1707979at2"/>
<dbReference type="AlphaFoldDB" id="A0A0R1X4B2"/>
<dbReference type="RefSeq" id="WP_027828502.1">
    <property type="nucleotide sequence ID" value="NZ_AUEH01000021.1"/>
</dbReference>
<evidence type="ECO:0000313" key="2">
    <source>
        <dbReference type="EMBL" id="KRM24725.1"/>
    </source>
</evidence>
<name>A0A0R1X4B2_9LACO</name>
<proteinExistence type="predicted"/>
<sequence>MAFSMDYSKATEGGVADGTYEAVIKSAQFKLTKSEKQYINFDLVIRNDIDQHYKNMHVFQKVWPKKGTRDYSMGYLFMIGMNAGIPNKKEFASIDDMLADFAGKPVKVSVKNEDSEYNGKTYTNLNIKKWAKSEFPDVQHKWKTEKEESDDDAQMADPFAESSKSVSISDDDLPF</sequence>
<dbReference type="Proteomes" id="UP000050949">
    <property type="component" value="Unassembled WGS sequence"/>
</dbReference>
<dbReference type="EMBL" id="AZFW01000136">
    <property type="protein sequence ID" value="KRM24725.1"/>
    <property type="molecule type" value="Genomic_DNA"/>
</dbReference>
<feature type="region of interest" description="Disordered" evidence="1">
    <location>
        <begin position="140"/>
        <end position="175"/>
    </location>
</feature>
<dbReference type="eggNOG" id="ENOG5032STT">
    <property type="taxonomic scope" value="Bacteria"/>
</dbReference>